<dbReference type="Pfam" id="PF02470">
    <property type="entry name" value="MlaD"/>
    <property type="match status" value="3"/>
</dbReference>
<name>A0A2P4RI35_RALPI</name>
<feature type="domain" description="Mce/MlaD" evidence="8">
    <location>
        <begin position="164"/>
        <end position="224"/>
    </location>
</feature>
<dbReference type="PANTHER" id="PTHR30462">
    <property type="entry name" value="INTERMEMBRANE TRANSPORT PROTEIN PQIB-RELATED"/>
    <property type="match status" value="1"/>
</dbReference>
<dbReference type="EMBL" id="QGBI01000026">
    <property type="protein sequence ID" value="MBX3892542.1"/>
    <property type="molecule type" value="Genomic_DNA"/>
</dbReference>
<evidence type="ECO:0000313" key="11">
    <source>
        <dbReference type="Proteomes" id="UP001189303"/>
    </source>
</evidence>
<dbReference type="GO" id="GO:0005886">
    <property type="term" value="C:plasma membrane"/>
    <property type="evidence" value="ECO:0007669"/>
    <property type="project" value="UniProtKB-SubCell"/>
</dbReference>
<evidence type="ECO:0000256" key="4">
    <source>
        <dbReference type="ARBA" id="ARBA00022692"/>
    </source>
</evidence>
<evidence type="ECO:0000256" key="6">
    <source>
        <dbReference type="ARBA" id="ARBA00023136"/>
    </source>
</evidence>
<keyword evidence="11" id="KW-1185">Reference proteome</keyword>
<comment type="subcellular location">
    <subcellularLocation>
        <location evidence="1">Cell inner membrane</location>
    </subcellularLocation>
</comment>
<keyword evidence="5 7" id="KW-1133">Transmembrane helix</keyword>
<evidence type="ECO:0000313" key="9">
    <source>
        <dbReference type="EMBL" id="CAJ0723396.1"/>
    </source>
</evidence>
<keyword evidence="2" id="KW-1003">Cell membrane</keyword>
<evidence type="ECO:0000313" key="10">
    <source>
        <dbReference type="EMBL" id="MBX3892542.1"/>
    </source>
</evidence>
<dbReference type="Proteomes" id="UP001199322">
    <property type="component" value="Unassembled WGS sequence"/>
</dbReference>
<feature type="domain" description="Mce/MlaD" evidence="8">
    <location>
        <begin position="49"/>
        <end position="140"/>
    </location>
</feature>
<organism evidence="10 12">
    <name type="scientific">Ralstonia pickettii</name>
    <name type="common">Burkholderia pickettii</name>
    <dbReference type="NCBI Taxonomy" id="329"/>
    <lineage>
        <taxon>Bacteria</taxon>
        <taxon>Pseudomonadati</taxon>
        <taxon>Pseudomonadota</taxon>
        <taxon>Betaproteobacteria</taxon>
        <taxon>Burkholderiales</taxon>
        <taxon>Burkholderiaceae</taxon>
        <taxon>Ralstonia</taxon>
    </lineage>
</organism>
<dbReference type="PANTHER" id="PTHR30462:SF0">
    <property type="entry name" value="INTERMEMBRANE TRANSPORT PROTEIN YEBT"/>
    <property type="match status" value="1"/>
</dbReference>
<proteinExistence type="predicted"/>
<dbReference type="RefSeq" id="WP_012761291.1">
    <property type="nucleotide sequence ID" value="NZ_CATWFT010000004.1"/>
</dbReference>
<evidence type="ECO:0000256" key="7">
    <source>
        <dbReference type="SAM" id="Phobius"/>
    </source>
</evidence>
<gene>
    <name evidence="9" type="primary">pqiB_1</name>
    <name evidence="10" type="ORF">DEE74_21975</name>
    <name evidence="9" type="ORF">R38712_01944</name>
</gene>
<dbReference type="InterPro" id="IPR051800">
    <property type="entry name" value="PqiA-PqiB_transport"/>
</dbReference>
<keyword evidence="3" id="KW-0997">Cell inner membrane</keyword>
<evidence type="ECO:0000256" key="5">
    <source>
        <dbReference type="ARBA" id="ARBA00022989"/>
    </source>
</evidence>
<evidence type="ECO:0000256" key="3">
    <source>
        <dbReference type="ARBA" id="ARBA00022519"/>
    </source>
</evidence>
<feature type="transmembrane region" description="Helical" evidence="7">
    <location>
        <begin position="25"/>
        <end position="46"/>
    </location>
</feature>
<reference evidence="10" key="1">
    <citation type="submission" date="2018-06" db="EMBL/GenBank/DDBJ databases">
        <authorList>
            <person name="O'Rourke A."/>
        </authorList>
    </citation>
    <scope>NUCLEOTIDE SEQUENCE</scope>
    <source>
        <strain evidence="10">132550021-3</strain>
    </source>
</reference>
<evidence type="ECO:0000256" key="1">
    <source>
        <dbReference type="ARBA" id="ARBA00004533"/>
    </source>
</evidence>
<protein>
    <submittedName>
        <fullName evidence="10">Intermembrane transport protein PqiB</fullName>
    </submittedName>
</protein>
<evidence type="ECO:0000259" key="8">
    <source>
        <dbReference type="Pfam" id="PF02470"/>
    </source>
</evidence>
<sequence>MTDPVDNENIPAPRRMKRKRWLPSLIWLVPIVALTVGATLMARVILARGAQVTVTFSSAEGIEAGKTRVKYKSVDIGVVKAVGLTDDRSGAVVLIELTHDGKAFAASDTRFWVVRPRVAAGSISGLGTLLSGAYIGVDGGRSQEKKSVFKGLDTPPAISADAPGKQFTLHAPDLGSLDIGAPVYFRRVRVGQVTAYDIDADGKGVTLHIFVNAPFDKFVARGTRFWNASGIDLKLDANGLKVDTQSLLTVALGGIAFQTPEEADHEPAASDAQFQLVRNETAALKDPEHLSQTVVMYFHRSLRGLNVGAPVEFKGINVGEIKSIGIHYSKKRHEFVLPVTATLYPTRFGMDIRDDNPQHAAEDVRTQFDVLVKNGMRAQLKSASLLTGQQFVNLDFIDTAEREKTPPRFGMRDRDGAYVFPTADNPTDDIEAQIAGIAKKLNKVPFEQIGQDVHRTLTTLDATLKQTEQLAKTVNSDLAPQMKETLAEARRTLDSARQVFSDDAPLQRNARDTLEQVAKAAASVRVLTDYLDRHPEALIRGKAKDAQ</sequence>
<dbReference type="EMBL" id="CATWFT010000004">
    <property type="protein sequence ID" value="CAJ0723396.1"/>
    <property type="molecule type" value="Genomic_DNA"/>
</dbReference>
<evidence type="ECO:0000256" key="2">
    <source>
        <dbReference type="ARBA" id="ARBA00022475"/>
    </source>
</evidence>
<reference evidence="9 11" key="2">
    <citation type="submission" date="2023-07" db="EMBL/GenBank/DDBJ databases">
        <authorList>
            <person name="Peeters C."/>
        </authorList>
    </citation>
    <scope>NUCLEOTIDE SEQUENCE [LARGE SCALE GENOMIC DNA]</scope>
    <source>
        <strain evidence="9 11">R-38712</strain>
    </source>
</reference>
<dbReference type="Proteomes" id="UP001189303">
    <property type="component" value="Unassembled WGS sequence"/>
</dbReference>
<comment type="caution">
    <text evidence="10">The sequence shown here is derived from an EMBL/GenBank/DDBJ whole genome shotgun (WGS) entry which is preliminary data.</text>
</comment>
<accession>A0A2P4RI35</accession>
<dbReference type="InterPro" id="IPR003399">
    <property type="entry name" value="Mce/MlaD"/>
</dbReference>
<feature type="domain" description="Mce/MlaD" evidence="8">
    <location>
        <begin position="292"/>
        <end position="395"/>
    </location>
</feature>
<evidence type="ECO:0000313" key="12">
    <source>
        <dbReference type="Proteomes" id="UP001199322"/>
    </source>
</evidence>
<keyword evidence="6 7" id="KW-0472">Membrane</keyword>
<keyword evidence="4 7" id="KW-0812">Transmembrane</keyword>
<dbReference type="AlphaFoldDB" id="A0A2P4RI35"/>